<name>A0A9W8AKF9_9FUNG</name>
<proteinExistence type="predicted"/>
<evidence type="ECO:0000313" key="2">
    <source>
        <dbReference type="Proteomes" id="UP001150569"/>
    </source>
</evidence>
<evidence type="ECO:0000313" key="1">
    <source>
        <dbReference type="EMBL" id="KAJ1929512.1"/>
    </source>
</evidence>
<reference evidence="1" key="1">
    <citation type="submission" date="2022-07" db="EMBL/GenBank/DDBJ databases">
        <title>Phylogenomic reconstructions and comparative analyses of Kickxellomycotina fungi.</title>
        <authorList>
            <person name="Reynolds N.K."/>
            <person name="Stajich J.E."/>
            <person name="Barry K."/>
            <person name="Grigoriev I.V."/>
            <person name="Crous P."/>
            <person name="Smith M.E."/>
        </authorList>
    </citation>
    <scope>NUCLEOTIDE SEQUENCE</scope>
    <source>
        <strain evidence="1">RSA 861</strain>
    </source>
</reference>
<comment type="caution">
    <text evidence="1">The sequence shown here is derived from an EMBL/GenBank/DDBJ whole genome shotgun (WGS) entry which is preliminary data.</text>
</comment>
<dbReference type="AlphaFoldDB" id="A0A9W8AKF9"/>
<dbReference type="Proteomes" id="UP001150569">
    <property type="component" value="Unassembled WGS sequence"/>
</dbReference>
<accession>A0A9W8AKF9</accession>
<organism evidence="1 2">
    <name type="scientific">Tieghemiomyces parasiticus</name>
    <dbReference type="NCBI Taxonomy" id="78921"/>
    <lineage>
        <taxon>Eukaryota</taxon>
        <taxon>Fungi</taxon>
        <taxon>Fungi incertae sedis</taxon>
        <taxon>Zoopagomycota</taxon>
        <taxon>Kickxellomycotina</taxon>
        <taxon>Dimargaritomycetes</taxon>
        <taxon>Dimargaritales</taxon>
        <taxon>Dimargaritaceae</taxon>
        <taxon>Tieghemiomyces</taxon>
    </lineage>
</organism>
<keyword evidence="2" id="KW-1185">Reference proteome</keyword>
<dbReference type="OrthoDB" id="5599254at2759"/>
<protein>
    <submittedName>
        <fullName evidence="1">Uncharacterized protein</fullName>
    </submittedName>
</protein>
<sequence>MGDRTPTGAAYPLHRSTSTPIAAVPDSAATVAHWQAMPLPPPPPTRFERNTLSSASTLSFTNSFGSSDGTIIPTLSHKHSAWSLADHKAGPEACIPPPKRSWRTSYEVW</sequence>
<gene>
    <name evidence="1" type="ORF">IWQ60_001124</name>
</gene>
<dbReference type="EMBL" id="JANBPT010000033">
    <property type="protein sequence ID" value="KAJ1929512.1"/>
    <property type="molecule type" value="Genomic_DNA"/>
</dbReference>